<comment type="pathway">
    <text evidence="2">Protein modification; protein glycosylation.</text>
</comment>
<keyword evidence="6 13" id="KW-0808">Transferase</keyword>
<evidence type="ECO:0000256" key="12">
    <source>
        <dbReference type="SAM" id="SignalP"/>
    </source>
</evidence>
<keyword evidence="14" id="KW-1185">Reference proteome</keyword>
<comment type="function">
    <text evidence="11">Participates in the formation of the lipid-linked precursor oligosaccharide for N-glycosylation. Involved in assembling the dolichol-pyrophosphate-GlcNAc(2)-Man(5) intermediate on the cytoplasmic surface of the ER.</text>
</comment>
<dbReference type="GO" id="GO:0005789">
    <property type="term" value="C:endoplasmic reticulum membrane"/>
    <property type="evidence" value="ECO:0007669"/>
    <property type="project" value="UniProtKB-SubCell"/>
</dbReference>
<evidence type="ECO:0000256" key="2">
    <source>
        <dbReference type="ARBA" id="ARBA00004922"/>
    </source>
</evidence>
<dbReference type="SUPFAM" id="SSF53756">
    <property type="entry name" value="UDP-Glycosyltransferase/glycogen phosphorylase"/>
    <property type="match status" value="1"/>
</dbReference>
<dbReference type="EC" id="2.4.1.142" evidence="3"/>
<evidence type="ECO:0000256" key="7">
    <source>
        <dbReference type="ARBA" id="ARBA00022692"/>
    </source>
</evidence>
<evidence type="ECO:0000256" key="5">
    <source>
        <dbReference type="ARBA" id="ARBA00022676"/>
    </source>
</evidence>
<gene>
    <name evidence="13" type="primary">alg1</name>
    <name evidence="13" type="ORF">DNF11_2119</name>
</gene>
<dbReference type="InterPro" id="IPR026051">
    <property type="entry name" value="ALG1-like"/>
</dbReference>
<dbReference type="PANTHER" id="PTHR13036:SF0">
    <property type="entry name" value="CHITOBIOSYLDIPHOSPHODOLICHOL BETA-MANNOSYLTRANSFERASE"/>
    <property type="match status" value="1"/>
</dbReference>
<accession>A0A3G2S6Z6</accession>
<evidence type="ECO:0000256" key="9">
    <source>
        <dbReference type="ARBA" id="ARBA00022989"/>
    </source>
</evidence>
<feature type="chain" id="PRO_5018067937" description="Chitobiosyldiphosphodolichol beta-mannosyltransferase" evidence="12">
    <location>
        <begin position="24"/>
        <end position="432"/>
    </location>
</feature>
<comment type="subcellular location">
    <subcellularLocation>
        <location evidence="1">Endoplasmic reticulum membrane</location>
        <topology evidence="1">Single-pass membrane protein</topology>
    </subcellularLocation>
</comment>
<keyword evidence="7" id="KW-0812">Transmembrane</keyword>
<keyword evidence="9" id="KW-1133">Transmembrane helix</keyword>
<keyword evidence="5 13" id="KW-0328">Glycosyltransferase</keyword>
<evidence type="ECO:0000256" key="11">
    <source>
        <dbReference type="ARBA" id="ARBA00024899"/>
    </source>
</evidence>
<evidence type="ECO:0000256" key="3">
    <source>
        <dbReference type="ARBA" id="ARBA00012611"/>
    </source>
</evidence>
<dbReference type="GO" id="GO:0004578">
    <property type="term" value="F:chitobiosyldiphosphodolichol beta-mannosyltransferase activity"/>
    <property type="evidence" value="ECO:0007669"/>
    <property type="project" value="UniProtKB-EC"/>
</dbReference>
<keyword evidence="8" id="KW-0256">Endoplasmic reticulum</keyword>
<dbReference type="AlphaFoldDB" id="A0A3G2S6Z6"/>
<evidence type="ECO:0000256" key="8">
    <source>
        <dbReference type="ARBA" id="ARBA00022824"/>
    </source>
</evidence>
<dbReference type="PANTHER" id="PTHR13036">
    <property type="entry name" value="BETA1,4 MANNOSYLTRANSFERASE"/>
    <property type="match status" value="1"/>
</dbReference>
<dbReference type="VEuPathDB" id="FungiDB:DNF11_2119"/>
<reference evidence="13 14" key="1">
    <citation type="submission" date="2018-10" db="EMBL/GenBank/DDBJ databases">
        <title>Complete genome sequence of Malassezia restricta CBS 7877.</title>
        <authorList>
            <person name="Morand S.C."/>
            <person name="Bertignac M."/>
            <person name="Iltis A."/>
            <person name="Kolder I."/>
            <person name="Pirovano W."/>
            <person name="Jourdain R."/>
            <person name="Clavaud C."/>
        </authorList>
    </citation>
    <scope>NUCLEOTIDE SEQUENCE [LARGE SCALE GENOMIC DNA]</scope>
    <source>
        <strain evidence="13 14">CBS 7877</strain>
    </source>
</reference>
<sequence length="432" mass="47726">MLGLPWGVLLGVLLWVACIRVRAIHQRTAMVVVLGDVGRSPRMCYHIASLVRHGWTVYVAGHFDTQLPRYLCTPQVHRVPLWSPPSFFSKLPRAIFVLVAAVKVPMQTLSLWLALVARTPKPAVVLVQTPPAIPTLMVVQCACLLTRSHLFLDWHNLAYTLLALRLGPHSPLVRVSETLERLFGRHADAHLFVTQAMLRHLAKRWHLRGAMAVLHDRPPAHFHRLSEADAKAFFDRVGPMLCAGDRGGAALAVTSTSWTPDENMHLLLEAASMYEERACTMPLRSLVIVITGKGPLREIFERTIRQRTQAWKHVRISTAWLSADDYPRLLGAADVGISLHSSSSGLDLPMKVVDMLGCGLRVCALSFACLDELIQPGVNGDVFSDAQGLASCLERLANAPSDALHTPFLGAEPRSWDALWDQVVVPLLPSNT</sequence>
<organism evidence="13 14">
    <name type="scientific">Malassezia restricta (strain ATCC 96810 / NBRC 103918 / CBS 7877)</name>
    <name type="common">Seborrheic dermatitis infection agent</name>
    <dbReference type="NCBI Taxonomy" id="425264"/>
    <lineage>
        <taxon>Eukaryota</taxon>
        <taxon>Fungi</taxon>
        <taxon>Dikarya</taxon>
        <taxon>Basidiomycota</taxon>
        <taxon>Ustilaginomycotina</taxon>
        <taxon>Malasseziomycetes</taxon>
        <taxon>Malasseziales</taxon>
        <taxon>Malasseziaceae</taxon>
        <taxon>Malassezia</taxon>
    </lineage>
</organism>
<dbReference type="STRING" id="425264.A0A3G2S6Z6"/>
<evidence type="ECO:0000256" key="1">
    <source>
        <dbReference type="ARBA" id="ARBA00004389"/>
    </source>
</evidence>
<dbReference type="Proteomes" id="UP000269793">
    <property type="component" value="Chromosome III"/>
</dbReference>
<evidence type="ECO:0000313" key="14">
    <source>
        <dbReference type="Proteomes" id="UP000269793"/>
    </source>
</evidence>
<keyword evidence="12" id="KW-0732">Signal</keyword>
<name>A0A3G2S6Z6_MALR7</name>
<evidence type="ECO:0000256" key="4">
    <source>
        <dbReference type="ARBA" id="ARBA00015841"/>
    </source>
</evidence>
<feature type="signal peptide" evidence="12">
    <location>
        <begin position="1"/>
        <end position="23"/>
    </location>
</feature>
<dbReference type="Pfam" id="PF13692">
    <property type="entry name" value="Glyco_trans_1_4"/>
    <property type="match status" value="1"/>
</dbReference>
<evidence type="ECO:0000256" key="10">
    <source>
        <dbReference type="ARBA" id="ARBA00023136"/>
    </source>
</evidence>
<evidence type="ECO:0000313" key="13">
    <source>
        <dbReference type="EMBL" id="AYO43069.1"/>
    </source>
</evidence>
<protein>
    <recommendedName>
        <fullName evidence="4">Chitobiosyldiphosphodolichol beta-mannosyltransferase</fullName>
        <ecNumber evidence="3">2.4.1.142</ecNumber>
    </recommendedName>
</protein>
<keyword evidence="10" id="KW-0472">Membrane</keyword>
<proteinExistence type="predicted"/>
<dbReference type="EMBL" id="CP033150">
    <property type="protein sequence ID" value="AYO43069.1"/>
    <property type="molecule type" value="Genomic_DNA"/>
</dbReference>
<dbReference type="Gene3D" id="3.40.50.2000">
    <property type="entry name" value="Glycogen Phosphorylase B"/>
    <property type="match status" value="1"/>
</dbReference>
<dbReference type="OrthoDB" id="614844at2759"/>
<evidence type="ECO:0000256" key="6">
    <source>
        <dbReference type="ARBA" id="ARBA00022679"/>
    </source>
</evidence>